<dbReference type="GO" id="GO:0005876">
    <property type="term" value="C:spindle microtubule"/>
    <property type="evidence" value="ECO:0007669"/>
    <property type="project" value="InterPro"/>
</dbReference>
<organism evidence="3">
    <name type="scientific">Selaginella moellendorffii</name>
    <name type="common">Spikemoss</name>
    <dbReference type="NCBI Taxonomy" id="88036"/>
    <lineage>
        <taxon>Eukaryota</taxon>
        <taxon>Viridiplantae</taxon>
        <taxon>Streptophyta</taxon>
        <taxon>Embryophyta</taxon>
        <taxon>Tracheophyta</taxon>
        <taxon>Lycopodiopsida</taxon>
        <taxon>Selaginellales</taxon>
        <taxon>Selaginellaceae</taxon>
        <taxon>Selaginella</taxon>
    </lineage>
</organism>
<evidence type="ECO:0008006" key="4">
    <source>
        <dbReference type="Google" id="ProtNLM"/>
    </source>
</evidence>
<reference evidence="2 3" key="1">
    <citation type="journal article" date="2011" name="Science">
        <title>The Selaginella genome identifies genetic changes associated with the evolution of vascular plants.</title>
        <authorList>
            <person name="Banks J.A."/>
            <person name="Nishiyama T."/>
            <person name="Hasebe M."/>
            <person name="Bowman J.L."/>
            <person name="Gribskov M."/>
            <person name="dePamphilis C."/>
            <person name="Albert V.A."/>
            <person name="Aono N."/>
            <person name="Aoyama T."/>
            <person name="Ambrose B.A."/>
            <person name="Ashton N.W."/>
            <person name="Axtell M.J."/>
            <person name="Barker E."/>
            <person name="Barker M.S."/>
            <person name="Bennetzen J.L."/>
            <person name="Bonawitz N.D."/>
            <person name="Chapple C."/>
            <person name="Cheng C."/>
            <person name="Correa L.G."/>
            <person name="Dacre M."/>
            <person name="DeBarry J."/>
            <person name="Dreyer I."/>
            <person name="Elias M."/>
            <person name="Engstrom E.M."/>
            <person name="Estelle M."/>
            <person name="Feng L."/>
            <person name="Finet C."/>
            <person name="Floyd S.K."/>
            <person name="Frommer W.B."/>
            <person name="Fujita T."/>
            <person name="Gramzow L."/>
            <person name="Gutensohn M."/>
            <person name="Harholt J."/>
            <person name="Hattori M."/>
            <person name="Heyl A."/>
            <person name="Hirai T."/>
            <person name="Hiwatashi Y."/>
            <person name="Ishikawa M."/>
            <person name="Iwata M."/>
            <person name="Karol K.G."/>
            <person name="Koehler B."/>
            <person name="Kolukisaoglu U."/>
            <person name="Kubo M."/>
            <person name="Kurata T."/>
            <person name="Lalonde S."/>
            <person name="Li K."/>
            <person name="Li Y."/>
            <person name="Litt A."/>
            <person name="Lyons E."/>
            <person name="Manning G."/>
            <person name="Maruyama T."/>
            <person name="Michael T.P."/>
            <person name="Mikami K."/>
            <person name="Miyazaki S."/>
            <person name="Morinaga S."/>
            <person name="Murata T."/>
            <person name="Mueller-Roeber B."/>
            <person name="Nelson D.R."/>
            <person name="Obara M."/>
            <person name="Oguri Y."/>
            <person name="Olmstead R.G."/>
            <person name="Onodera N."/>
            <person name="Petersen B.L."/>
            <person name="Pils B."/>
            <person name="Prigge M."/>
            <person name="Rensing S.A."/>
            <person name="Riano-Pachon D.M."/>
            <person name="Roberts A.W."/>
            <person name="Sato Y."/>
            <person name="Scheller H.V."/>
            <person name="Schulz B."/>
            <person name="Schulz C."/>
            <person name="Shakirov E.V."/>
            <person name="Shibagaki N."/>
            <person name="Shinohara N."/>
            <person name="Shippen D.E."/>
            <person name="Soerensen I."/>
            <person name="Sotooka R."/>
            <person name="Sugimoto N."/>
            <person name="Sugita M."/>
            <person name="Sumikawa N."/>
            <person name="Tanurdzic M."/>
            <person name="Theissen G."/>
            <person name="Ulvskov P."/>
            <person name="Wakazuki S."/>
            <person name="Weng J.K."/>
            <person name="Willats W.W."/>
            <person name="Wipf D."/>
            <person name="Wolf P.G."/>
            <person name="Yang L."/>
            <person name="Zimmer A.D."/>
            <person name="Zhu Q."/>
            <person name="Mitros T."/>
            <person name="Hellsten U."/>
            <person name="Loque D."/>
            <person name="Otillar R."/>
            <person name="Salamov A."/>
            <person name="Schmutz J."/>
            <person name="Shapiro H."/>
            <person name="Lindquist E."/>
            <person name="Lucas S."/>
            <person name="Rokhsar D."/>
            <person name="Grigoriev I.V."/>
        </authorList>
    </citation>
    <scope>NUCLEOTIDE SEQUENCE [LARGE SCALE GENOMIC DNA]</scope>
</reference>
<evidence type="ECO:0000313" key="2">
    <source>
        <dbReference type="EMBL" id="EFJ26051.1"/>
    </source>
</evidence>
<dbReference type="FunCoup" id="D8RPJ1">
    <property type="interactions" value="1823"/>
</dbReference>
<keyword evidence="3" id="KW-1185">Reference proteome</keyword>
<dbReference type="eggNOG" id="ENOG502QRA2">
    <property type="taxonomic scope" value="Eukaryota"/>
</dbReference>
<dbReference type="Pfam" id="PF14817">
    <property type="entry name" value="HAUS5"/>
    <property type="match status" value="1"/>
</dbReference>
<evidence type="ECO:0000313" key="3">
    <source>
        <dbReference type="Proteomes" id="UP000001514"/>
    </source>
</evidence>
<dbReference type="GO" id="GO:0051225">
    <property type="term" value="P:spindle assembly"/>
    <property type="evidence" value="ECO:0007669"/>
    <property type="project" value="InterPro"/>
</dbReference>
<feature type="compositionally biased region" description="Basic and acidic residues" evidence="1">
    <location>
        <begin position="83"/>
        <end position="127"/>
    </location>
</feature>
<dbReference type="AlphaFoldDB" id="D8RPJ1"/>
<accession>D8RPJ1</accession>
<dbReference type="GO" id="GO:0070652">
    <property type="term" value="C:HAUS complex"/>
    <property type="evidence" value="ECO:0007669"/>
    <property type="project" value="InterPro"/>
</dbReference>
<dbReference type="HOGENOM" id="CLU_019917_0_0_1"/>
<feature type="region of interest" description="Disordered" evidence="1">
    <location>
        <begin position="75"/>
        <end position="127"/>
    </location>
</feature>
<sequence length="773" mass="86089">MQGAASAAPQAEAILAWLQEEIGYRSAGDHALPSPEALRRLCRGNMLPVWKFLVERVKSDKTVETVRRNILVHGGSSGAAEESDGKFKGRGEKTPAAAAKEEKERESKALEGDDSKERALAERDSAEKEVERLKGVMARLQKDVKSRMLDLSREEGERQRVLDDKFNSRHKQVQLESFDQRCEQTVRIFAEYRRRLARYVDRAREAQRGKLAESKKEQDTVYATSIKGDDQILIETAQERSIRKACELLSSQLTEKITLSFPSYEGRESQGDAQATEVAKLGFDDGEGMAEDIREAALSLLKNPTQLLRAMATYTARIVALITKETERIDIRADAEKLRYKYENNEIVDDLSTEPEDSPLGKKLSGKVGLEMSNRRTNWQIRERQKAHVQQFMATEEALNEAAEAKAASDKLIKSLTGGTELDYVQNEGGLRQLECEVWAKERQLAGVKASVATLTLEVQRLKKLCEERKQAEDSLRQKWKRIEEFDARRRELESVYTALIRANMAAAAAWEQHPAAAFEHSANTILPVCNMVQEKTVGAQDLLEREATIFQRSPDNRLYMLPVTPQALVEAMGISSMLGPEAIAAAERNADMVAARAGAGDPSAMASICRIAAASQYSQGAEAQDAGMIAIVEALRFCLKPCSSPASLLENLARSINLVQTLRDLVGSGRALLTAANISRPDYEKTANACAVTTKEQELIALEEWLPSLKHAVLEAHKCLEDCHRVRGLVNEWWEQPAATAVDWITVDGQNAAAWLAHVKQLQNAFYEKQLL</sequence>
<dbReference type="OMA" id="YENNKVM"/>
<dbReference type="KEGG" id="smo:SELMODRAFT_98094"/>
<gene>
    <name evidence="2" type="ORF">SELMODRAFT_98094</name>
</gene>
<name>D8RPJ1_SELML</name>
<dbReference type="STRING" id="88036.D8RPJ1"/>
<dbReference type="InterPro" id="IPR029131">
    <property type="entry name" value="HAUS5"/>
</dbReference>
<dbReference type="Proteomes" id="UP000001514">
    <property type="component" value="Unassembled WGS sequence"/>
</dbReference>
<dbReference type="InterPro" id="IPR044706">
    <property type="entry name" value="AUG5_plant"/>
</dbReference>
<proteinExistence type="predicted"/>
<dbReference type="InParanoid" id="D8RPJ1"/>
<dbReference type="PANTHER" id="PTHR34968:SF1">
    <property type="entry name" value="AUGMIN SUBUNIT 5"/>
    <property type="match status" value="1"/>
</dbReference>
<evidence type="ECO:0000256" key="1">
    <source>
        <dbReference type="SAM" id="MobiDB-lite"/>
    </source>
</evidence>
<protein>
    <recommendedName>
        <fullName evidence="4">AUGMIN subunit 5</fullName>
    </recommendedName>
</protein>
<dbReference type="EMBL" id="GL377585">
    <property type="protein sequence ID" value="EFJ26051.1"/>
    <property type="molecule type" value="Genomic_DNA"/>
</dbReference>
<dbReference type="PANTHER" id="PTHR34968">
    <property type="entry name" value="AUGMIN SUBUNIT 5"/>
    <property type="match status" value="1"/>
</dbReference>
<dbReference type="Gramene" id="EFJ26051">
    <property type="protein sequence ID" value="EFJ26051"/>
    <property type="gene ID" value="SELMODRAFT_98094"/>
</dbReference>